<dbReference type="PANTHER" id="PTHR46312:SF2">
    <property type="entry name" value="NUCLEOTIDE-BINDING OLIGOMERIZATION DOMAIN-CONTAINING PROTEIN 2-LIKE"/>
    <property type="match status" value="1"/>
</dbReference>
<sequence>MSLQRSPKGISDEDKRILRLFKIIMSEGHHALLLVYEWGYLKKHSGTSLIEHLKDKGMSKQCMKKYFDTTMRETMSEDPSGETYDVSLLFACIMYGCEGLASSGSPDWRGDRDDKLEGLCTYVKNFRNSLTHGKSIKDEKALKEQSLVLTSKLESLILLAASDTYYNQSQEEVDKKIAEMKTNIDKIMDAPLGYTETIDFMEAIKKLKEEQKKIVTEMGNTFLPEHYKALSRVDPASFITGKDRLEVKQIFTRLEVIHEKKAAPHKEEEEIDYRDLLTIKSDEKEDREPTIVVVEGDAGAGKTTLSKLVLNDWADFKTSETKEPVQFHSLDTYELVLFAEGRNKFISNFASLLKFLMPHAEGKLDDNGLVKAVLGMKTLLILDGLDELNAESESLITEILGTHVPASENRLHLLITTRPHMVDELPLIGIHSHPMVHLRLKGISPDKWEEFVEKVHITMIENGLSKQNTKHLVEYVRRSRGQMGEHYRLPLNLTLLTYLWAADPSRVNSVTTVTELYKALLKLIILRLVERLKKQSNLHKSYKSKTELKQLCKQFLQTLCKACLQTLQLGYVQLSNDSVDELRNRCEDLNLKFEEMTGPFLNVEKEWTAYGYTFELFVPHKSIMEFYAARSFLYPLKTSFHDEPDKEVIIRNLVQQLLKKDPENDDLSPFENVFIHLGGLLAHKKDPTILEKCAKELIYIFEKIKMLESKWLEFITECKCNSFIAELVAQDKIHKLRVRDGHTLAALALLPHLLPQTPVEIILETEVQYVPMLEELHEEVAKRPCNLEVLLKHQWKNPACGVSDQHLTPVLNKAAKCQLLRVTGYLEEVINLPDTVRKLRLSFIDDAHANKLIEQIKNHDMILEYLGIHVMEEVCGDIPEPLPMISSLWISRNNSEDLDRVVKVVKSLCPPEKKYNGLFFPGSIFTYAEVKNLVKMLAESNIKIEEKGELKITCQALTLPQHRELIHITKNKLNGVLHCMEEGLMW</sequence>
<dbReference type="Gene3D" id="3.40.50.300">
    <property type="entry name" value="P-loop containing nucleotide triphosphate hydrolases"/>
    <property type="match status" value="1"/>
</dbReference>
<evidence type="ECO:0000259" key="1">
    <source>
        <dbReference type="PROSITE" id="PS50837"/>
    </source>
</evidence>
<dbReference type="PROSITE" id="PS50837">
    <property type="entry name" value="NACHT"/>
    <property type="match status" value="1"/>
</dbReference>
<dbReference type="InterPro" id="IPR027417">
    <property type="entry name" value="P-loop_NTPase"/>
</dbReference>
<dbReference type="EMBL" id="JAWZYT010005789">
    <property type="protein sequence ID" value="KAK4289606.1"/>
    <property type="molecule type" value="Genomic_DNA"/>
</dbReference>
<organism evidence="2 3">
    <name type="scientific">Petrolisthes manimaculis</name>
    <dbReference type="NCBI Taxonomy" id="1843537"/>
    <lineage>
        <taxon>Eukaryota</taxon>
        <taxon>Metazoa</taxon>
        <taxon>Ecdysozoa</taxon>
        <taxon>Arthropoda</taxon>
        <taxon>Crustacea</taxon>
        <taxon>Multicrustacea</taxon>
        <taxon>Malacostraca</taxon>
        <taxon>Eumalacostraca</taxon>
        <taxon>Eucarida</taxon>
        <taxon>Decapoda</taxon>
        <taxon>Pleocyemata</taxon>
        <taxon>Anomura</taxon>
        <taxon>Galatheoidea</taxon>
        <taxon>Porcellanidae</taxon>
        <taxon>Petrolisthes</taxon>
    </lineage>
</organism>
<evidence type="ECO:0000313" key="2">
    <source>
        <dbReference type="EMBL" id="KAK4289606.1"/>
    </source>
</evidence>
<protein>
    <recommendedName>
        <fullName evidence="1">NACHT domain-containing protein</fullName>
    </recommendedName>
</protein>
<reference evidence="2" key="1">
    <citation type="submission" date="2023-11" db="EMBL/GenBank/DDBJ databases">
        <title>Genome assemblies of two species of porcelain crab, Petrolisthes cinctipes and Petrolisthes manimaculis (Anomura: Porcellanidae).</title>
        <authorList>
            <person name="Angst P."/>
        </authorList>
    </citation>
    <scope>NUCLEOTIDE SEQUENCE</scope>
    <source>
        <strain evidence="2">PB745_02</strain>
        <tissue evidence="2">Gill</tissue>
    </source>
</reference>
<keyword evidence="3" id="KW-1185">Reference proteome</keyword>
<dbReference type="InterPro" id="IPR007111">
    <property type="entry name" value="NACHT_NTPase"/>
</dbReference>
<dbReference type="AlphaFoldDB" id="A0AAE1NJ44"/>
<gene>
    <name evidence="2" type="ORF">Pmani_037439</name>
</gene>
<feature type="domain" description="NACHT" evidence="1">
    <location>
        <begin position="290"/>
        <end position="419"/>
    </location>
</feature>
<dbReference type="Pfam" id="PF05729">
    <property type="entry name" value="NACHT"/>
    <property type="match status" value="1"/>
</dbReference>
<dbReference type="PANTHER" id="PTHR46312">
    <property type="entry name" value="NACHT DOMAIN-CONTAINING PROTEIN"/>
    <property type="match status" value="1"/>
</dbReference>
<name>A0AAE1NJ44_9EUCA</name>
<evidence type="ECO:0000313" key="3">
    <source>
        <dbReference type="Proteomes" id="UP001292094"/>
    </source>
</evidence>
<dbReference type="Proteomes" id="UP001292094">
    <property type="component" value="Unassembled WGS sequence"/>
</dbReference>
<accession>A0AAE1NJ44</accession>
<dbReference type="SUPFAM" id="SSF52540">
    <property type="entry name" value="P-loop containing nucleoside triphosphate hydrolases"/>
    <property type="match status" value="1"/>
</dbReference>
<proteinExistence type="predicted"/>
<comment type="caution">
    <text evidence="2">The sequence shown here is derived from an EMBL/GenBank/DDBJ whole genome shotgun (WGS) entry which is preliminary data.</text>
</comment>